<dbReference type="AlphaFoldDB" id="A0A225AZP6"/>
<dbReference type="GeneID" id="31000231"/>
<sequence>MTEQPMNQPNGMVNRNYTILVSIKLAPELTSSLKAITTEEFLQLENSLQNDQLRVLTDRISHFEQQISASSRINYKIMKLTTEISTLTERLMELNELQKLIERGMCDIASLEGQ</sequence>
<dbReference type="EMBL" id="LFMY01000001">
    <property type="protein sequence ID" value="OKL63924.1"/>
    <property type="molecule type" value="Genomic_DNA"/>
</dbReference>
<organism evidence="2 3">
    <name type="scientific">Talaromyces atroroseus</name>
    <dbReference type="NCBI Taxonomy" id="1441469"/>
    <lineage>
        <taxon>Eukaryota</taxon>
        <taxon>Fungi</taxon>
        <taxon>Dikarya</taxon>
        <taxon>Ascomycota</taxon>
        <taxon>Pezizomycotina</taxon>
        <taxon>Eurotiomycetes</taxon>
        <taxon>Eurotiomycetidae</taxon>
        <taxon>Eurotiales</taxon>
        <taxon>Trichocomaceae</taxon>
        <taxon>Talaromyces</taxon>
        <taxon>Talaromyces sect. Trachyspermi</taxon>
    </lineage>
</organism>
<evidence type="ECO:0000313" key="3">
    <source>
        <dbReference type="Proteomes" id="UP000214365"/>
    </source>
</evidence>
<accession>A0A225AZP6</accession>
<name>A0A225AZP6_TALAT</name>
<gene>
    <name evidence="2" type="ORF">UA08_00476</name>
</gene>
<comment type="caution">
    <text evidence="2">The sequence shown here is derived from an EMBL/GenBank/DDBJ whole genome shotgun (WGS) entry which is preliminary data.</text>
</comment>
<proteinExistence type="predicted"/>
<keyword evidence="1" id="KW-0175">Coiled coil</keyword>
<evidence type="ECO:0000256" key="1">
    <source>
        <dbReference type="SAM" id="Coils"/>
    </source>
</evidence>
<reference evidence="2 3" key="1">
    <citation type="submission" date="2015-06" db="EMBL/GenBank/DDBJ databases">
        <title>Talaromyces atroroseus IBT 11181 draft genome.</title>
        <authorList>
            <person name="Rasmussen K.B."/>
            <person name="Rasmussen S."/>
            <person name="Petersen B."/>
            <person name="Sicheritz-Ponten T."/>
            <person name="Mortensen U.H."/>
            <person name="Thrane U."/>
        </authorList>
    </citation>
    <scope>NUCLEOTIDE SEQUENCE [LARGE SCALE GENOMIC DNA]</scope>
    <source>
        <strain evidence="2 3">IBT 11181</strain>
    </source>
</reference>
<feature type="coiled-coil region" evidence="1">
    <location>
        <begin position="77"/>
        <end position="114"/>
    </location>
</feature>
<dbReference type="Proteomes" id="UP000214365">
    <property type="component" value="Unassembled WGS sequence"/>
</dbReference>
<protein>
    <submittedName>
        <fullName evidence="2">Uncharacterized protein</fullName>
    </submittedName>
</protein>
<evidence type="ECO:0000313" key="2">
    <source>
        <dbReference type="EMBL" id="OKL63924.1"/>
    </source>
</evidence>
<dbReference type="RefSeq" id="XP_020124045.1">
    <property type="nucleotide sequence ID" value="XM_020260286.1"/>
</dbReference>
<keyword evidence="3" id="KW-1185">Reference proteome</keyword>